<dbReference type="EMBL" id="CAFBOZ010000314">
    <property type="protein sequence ID" value="CAB5022757.1"/>
    <property type="molecule type" value="Genomic_DNA"/>
</dbReference>
<dbReference type="InterPro" id="IPR052155">
    <property type="entry name" value="Biofilm_reg_signaling"/>
</dbReference>
<evidence type="ECO:0000313" key="5">
    <source>
        <dbReference type="EMBL" id="CAB5022757.1"/>
    </source>
</evidence>
<feature type="domain" description="EAL" evidence="3">
    <location>
        <begin position="454"/>
        <end position="700"/>
    </location>
</feature>
<dbReference type="SMART" id="SM00052">
    <property type="entry name" value="EAL"/>
    <property type="match status" value="1"/>
</dbReference>
<dbReference type="NCBIfam" id="TIGR00254">
    <property type="entry name" value="GGDEF"/>
    <property type="match status" value="1"/>
</dbReference>
<dbReference type="SMART" id="SM00267">
    <property type="entry name" value="GGDEF"/>
    <property type="match status" value="1"/>
</dbReference>
<sequence>MVHPAERDDVGDSGDIPMLPLLTTEDRYRLLAENASDIVYQTDGLAIEWISPSVTTLLGWKPDELAGMPASTIVSPNQDRSWMESNRTLLLSGADVTQEMLLIGSDGEERWFSGRARPLSRNGVAVGGFMVGLHDIHEEVLTRRALLHSERMYRSAIENAGVGIALLTPSGSIIEANDSLCDYLGRGSDELVALGWRAVTHPDDIAEEESLLMRLQEGQIDSFRRTKRYIRSDGEIVHGDLTVAAARDDDGTLLLLTKQVVDITEQTESRARLTDLATIDPLTLLANRASILSELQTALAARRRDPDNSGQLECVGLLFVDLDNFKLINDSMGHAAGDSLLTTVAGRLRSDLGSDAVVGRFGGDEFLVVVPAPADESTLEAFAQRVSSSLSDNLSVHGRRVVMRASIGASLSQPESTAASLLQDADVALSQAKREGKAGWRIFNLGMASAAIRRLVVEGELREALERSEFVVHYQPVFRLGDNTRSGFEALVRWAHPREGLLAPDQFLQVAEDSGLVVGIGYGVLRRVCDDIAQNPTLTDTFAVNVSAVQLHDPQWLSSVLETIAESGVDPARLVIELTETAVMSGRETLSDDLAALRAIGVEIHVDDFGTGYSSISLLRDLPISGLKLDRSFVVTLDQGNESGYALAEGLASLTRSIGLVGVAEGIETPVQAALLRAMGWSHGQGWLFGKAAPLETWLR</sequence>
<reference evidence="5" key="1">
    <citation type="submission" date="2020-05" db="EMBL/GenBank/DDBJ databases">
        <authorList>
            <person name="Chiriac C."/>
            <person name="Salcher M."/>
            <person name="Ghai R."/>
            <person name="Kavagutti S V."/>
        </authorList>
    </citation>
    <scope>NUCLEOTIDE SEQUENCE</scope>
</reference>
<dbReference type="PANTHER" id="PTHR44757:SF2">
    <property type="entry name" value="BIOFILM ARCHITECTURE MAINTENANCE PROTEIN MBAA"/>
    <property type="match status" value="1"/>
</dbReference>
<dbReference type="InterPro" id="IPR000160">
    <property type="entry name" value="GGDEF_dom"/>
</dbReference>
<evidence type="ECO:0000259" key="2">
    <source>
        <dbReference type="PROSITE" id="PS50113"/>
    </source>
</evidence>
<dbReference type="InterPro" id="IPR035919">
    <property type="entry name" value="EAL_sf"/>
</dbReference>
<accession>A0A6J7QYB8</accession>
<dbReference type="SUPFAM" id="SSF141868">
    <property type="entry name" value="EAL domain-like"/>
    <property type="match status" value="1"/>
</dbReference>
<proteinExistence type="predicted"/>
<dbReference type="AlphaFoldDB" id="A0A6J7QYB8"/>
<dbReference type="PROSITE" id="PS50883">
    <property type="entry name" value="EAL"/>
    <property type="match status" value="1"/>
</dbReference>
<name>A0A6J7QYB8_9ZZZZ</name>
<dbReference type="SMART" id="SM00091">
    <property type="entry name" value="PAS"/>
    <property type="match status" value="2"/>
</dbReference>
<dbReference type="PROSITE" id="PS50113">
    <property type="entry name" value="PAC"/>
    <property type="match status" value="1"/>
</dbReference>
<feature type="domain" description="GGDEF" evidence="4">
    <location>
        <begin position="313"/>
        <end position="445"/>
    </location>
</feature>
<protein>
    <submittedName>
        <fullName evidence="5">Unannotated protein</fullName>
    </submittedName>
</protein>
<dbReference type="InterPro" id="IPR001633">
    <property type="entry name" value="EAL_dom"/>
</dbReference>
<evidence type="ECO:0000259" key="1">
    <source>
        <dbReference type="PROSITE" id="PS50112"/>
    </source>
</evidence>
<evidence type="ECO:0000259" key="4">
    <source>
        <dbReference type="PROSITE" id="PS50887"/>
    </source>
</evidence>
<feature type="domain" description="PAS" evidence="1">
    <location>
        <begin position="149"/>
        <end position="219"/>
    </location>
</feature>
<dbReference type="InterPro" id="IPR000014">
    <property type="entry name" value="PAS"/>
</dbReference>
<organism evidence="5">
    <name type="scientific">freshwater metagenome</name>
    <dbReference type="NCBI Taxonomy" id="449393"/>
    <lineage>
        <taxon>unclassified sequences</taxon>
        <taxon>metagenomes</taxon>
        <taxon>ecological metagenomes</taxon>
    </lineage>
</organism>
<dbReference type="PROSITE" id="PS50887">
    <property type="entry name" value="GGDEF"/>
    <property type="match status" value="1"/>
</dbReference>
<dbReference type="NCBIfam" id="TIGR00229">
    <property type="entry name" value="sensory_box"/>
    <property type="match status" value="2"/>
</dbReference>
<dbReference type="SUPFAM" id="SSF55073">
    <property type="entry name" value="Nucleotide cyclase"/>
    <property type="match status" value="1"/>
</dbReference>
<dbReference type="Pfam" id="PF00563">
    <property type="entry name" value="EAL"/>
    <property type="match status" value="1"/>
</dbReference>
<evidence type="ECO:0000259" key="3">
    <source>
        <dbReference type="PROSITE" id="PS50883"/>
    </source>
</evidence>
<dbReference type="SMART" id="SM00086">
    <property type="entry name" value="PAC"/>
    <property type="match status" value="2"/>
</dbReference>
<dbReference type="InterPro" id="IPR043128">
    <property type="entry name" value="Rev_trsase/Diguanyl_cyclase"/>
</dbReference>
<dbReference type="PANTHER" id="PTHR44757">
    <property type="entry name" value="DIGUANYLATE CYCLASE DGCP"/>
    <property type="match status" value="1"/>
</dbReference>
<dbReference type="Pfam" id="PF13426">
    <property type="entry name" value="PAS_9"/>
    <property type="match status" value="2"/>
</dbReference>
<feature type="domain" description="PAC" evidence="2">
    <location>
        <begin position="223"/>
        <end position="275"/>
    </location>
</feature>
<dbReference type="CDD" id="cd00130">
    <property type="entry name" value="PAS"/>
    <property type="match status" value="2"/>
</dbReference>
<dbReference type="CDD" id="cd01949">
    <property type="entry name" value="GGDEF"/>
    <property type="match status" value="1"/>
</dbReference>
<dbReference type="Pfam" id="PF00990">
    <property type="entry name" value="GGDEF"/>
    <property type="match status" value="1"/>
</dbReference>
<dbReference type="InterPro" id="IPR029787">
    <property type="entry name" value="Nucleotide_cyclase"/>
</dbReference>
<dbReference type="InterPro" id="IPR001610">
    <property type="entry name" value="PAC"/>
</dbReference>
<dbReference type="InterPro" id="IPR035965">
    <property type="entry name" value="PAS-like_dom_sf"/>
</dbReference>
<dbReference type="Gene3D" id="3.30.450.20">
    <property type="entry name" value="PAS domain"/>
    <property type="match status" value="2"/>
</dbReference>
<feature type="domain" description="PAS" evidence="1">
    <location>
        <begin position="24"/>
        <end position="93"/>
    </location>
</feature>
<dbReference type="PROSITE" id="PS50112">
    <property type="entry name" value="PAS"/>
    <property type="match status" value="2"/>
</dbReference>
<dbReference type="SUPFAM" id="SSF55785">
    <property type="entry name" value="PYP-like sensor domain (PAS domain)"/>
    <property type="match status" value="2"/>
</dbReference>
<dbReference type="Gene3D" id="3.20.20.450">
    <property type="entry name" value="EAL domain"/>
    <property type="match status" value="1"/>
</dbReference>
<dbReference type="Gene3D" id="3.30.70.270">
    <property type="match status" value="1"/>
</dbReference>
<gene>
    <name evidence="5" type="ORF">UFOPK3992_01810</name>
</gene>
<dbReference type="InterPro" id="IPR000700">
    <property type="entry name" value="PAS-assoc_C"/>
</dbReference>
<dbReference type="CDD" id="cd01948">
    <property type="entry name" value="EAL"/>
    <property type="match status" value="1"/>
</dbReference>